<reference evidence="2" key="1">
    <citation type="submission" date="2022-08" db="EMBL/GenBank/DDBJ databases">
        <authorList>
            <consortium name="DOE Joint Genome Institute"/>
            <person name="Min B."/>
            <person name="Sierra-Patev S."/>
            <person name="Naranjo-Ortiz M."/>
            <person name="Looney B."/>
            <person name="Konkel Z."/>
            <person name="Slot J.C."/>
            <person name="Sakamoto Y."/>
            <person name="Steenwyk J.L."/>
            <person name="Rokas A."/>
            <person name="Carro J."/>
            <person name="Camarero S."/>
            <person name="Ferreira P."/>
            <person name="Molpeceres G."/>
            <person name="Ruiz-duenas F.J."/>
            <person name="Serrano A."/>
            <person name="Henrissat B."/>
            <person name="Drula E."/>
            <person name="Hughes K.W."/>
            <person name="Mata J.L."/>
            <person name="Ishikawa N.K."/>
            <person name="Vargas-Isla R."/>
            <person name="Ushijima S."/>
            <person name="Smith C.A."/>
            <person name="Ahrendt S."/>
            <person name="Andreopoulos W."/>
            <person name="He G."/>
            <person name="LaButti K."/>
            <person name="Lipzen A."/>
            <person name="Ng V."/>
            <person name="Riley R."/>
            <person name="Sandor L."/>
            <person name="Barry K."/>
            <person name="Martinez A.T."/>
            <person name="Xiao Y."/>
            <person name="Gibbons J.G."/>
            <person name="Terashima K."/>
            <person name="Hibbett D.S."/>
            <person name="Grigoriev I.V."/>
        </authorList>
    </citation>
    <scope>NUCLEOTIDE SEQUENCE</scope>
    <source>
        <strain evidence="2">ET3784</strain>
    </source>
</reference>
<organism evidence="2 3">
    <name type="scientific">Lentinula guzmanii</name>
    <dbReference type="NCBI Taxonomy" id="2804957"/>
    <lineage>
        <taxon>Eukaryota</taxon>
        <taxon>Fungi</taxon>
        <taxon>Dikarya</taxon>
        <taxon>Basidiomycota</taxon>
        <taxon>Agaricomycotina</taxon>
        <taxon>Agaricomycetes</taxon>
        <taxon>Agaricomycetidae</taxon>
        <taxon>Agaricales</taxon>
        <taxon>Marasmiineae</taxon>
        <taxon>Omphalotaceae</taxon>
        <taxon>Lentinula</taxon>
    </lineage>
</organism>
<accession>A0AA38MWB2</accession>
<evidence type="ECO:0000313" key="3">
    <source>
        <dbReference type="Proteomes" id="UP001176059"/>
    </source>
</evidence>
<dbReference type="EMBL" id="JANVFO010000066">
    <property type="protein sequence ID" value="KAJ3719106.1"/>
    <property type="molecule type" value="Genomic_DNA"/>
</dbReference>
<name>A0AA38MWB2_9AGAR</name>
<keyword evidence="1" id="KW-0812">Transmembrane</keyword>
<evidence type="ECO:0000256" key="1">
    <source>
        <dbReference type="SAM" id="Phobius"/>
    </source>
</evidence>
<evidence type="ECO:0000313" key="2">
    <source>
        <dbReference type="EMBL" id="KAJ3719106.1"/>
    </source>
</evidence>
<sequence>MLENDILHIVGLLILYVPVGAKVFGMRKRLRKNRALIILRRNRFLGPADSQRVVSGSRSDLIALRSYWILSHYHWWLQSTGQTHL</sequence>
<feature type="transmembrane region" description="Helical" evidence="1">
    <location>
        <begin position="6"/>
        <end position="24"/>
    </location>
</feature>
<protein>
    <submittedName>
        <fullName evidence="2">Uncharacterized protein</fullName>
    </submittedName>
</protein>
<keyword evidence="3" id="KW-1185">Reference proteome</keyword>
<keyword evidence="1" id="KW-0472">Membrane</keyword>
<comment type="caution">
    <text evidence="2">The sequence shown here is derived from an EMBL/GenBank/DDBJ whole genome shotgun (WGS) entry which is preliminary data.</text>
</comment>
<dbReference type="AlphaFoldDB" id="A0AA38MWB2"/>
<proteinExistence type="predicted"/>
<dbReference type="Proteomes" id="UP001176059">
    <property type="component" value="Unassembled WGS sequence"/>
</dbReference>
<gene>
    <name evidence="2" type="ORF">DFJ43DRAFT_743654</name>
</gene>
<reference evidence="2" key="2">
    <citation type="journal article" date="2023" name="Proc. Natl. Acad. Sci. U.S.A.">
        <title>A global phylogenomic analysis of the shiitake genus Lentinula.</title>
        <authorList>
            <person name="Sierra-Patev S."/>
            <person name="Min B."/>
            <person name="Naranjo-Ortiz M."/>
            <person name="Looney B."/>
            <person name="Konkel Z."/>
            <person name="Slot J.C."/>
            <person name="Sakamoto Y."/>
            <person name="Steenwyk J.L."/>
            <person name="Rokas A."/>
            <person name="Carro J."/>
            <person name="Camarero S."/>
            <person name="Ferreira P."/>
            <person name="Molpeceres G."/>
            <person name="Ruiz-Duenas F.J."/>
            <person name="Serrano A."/>
            <person name="Henrissat B."/>
            <person name="Drula E."/>
            <person name="Hughes K.W."/>
            <person name="Mata J.L."/>
            <person name="Ishikawa N.K."/>
            <person name="Vargas-Isla R."/>
            <person name="Ushijima S."/>
            <person name="Smith C.A."/>
            <person name="Donoghue J."/>
            <person name="Ahrendt S."/>
            <person name="Andreopoulos W."/>
            <person name="He G."/>
            <person name="LaButti K."/>
            <person name="Lipzen A."/>
            <person name="Ng V."/>
            <person name="Riley R."/>
            <person name="Sandor L."/>
            <person name="Barry K."/>
            <person name="Martinez A.T."/>
            <person name="Xiao Y."/>
            <person name="Gibbons J.G."/>
            <person name="Terashima K."/>
            <person name="Grigoriev I.V."/>
            <person name="Hibbett D."/>
        </authorList>
    </citation>
    <scope>NUCLEOTIDE SEQUENCE</scope>
    <source>
        <strain evidence="2">ET3784</strain>
    </source>
</reference>
<keyword evidence="1" id="KW-1133">Transmembrane helix</keyword>